<name>A0A370DGS8_9GAMM</name>
<dbReference type="Pfam" id="PF13579">
    <property type="entry name" value="Glyco_trans_4_4"/>
    <property type="match status" value="1"/>
</dbReference>
<dbReference type="SUPFAM" id="SSF53756">
    <property type="entry name" value="UDP-Glycosyltransferase/glycogen phosphorylase"/>
    <property type="match status" value="1"/>
</dbReference>
<comment type="caution">
    <text evidence="2">The sequence shown here is derived from an EMBL/GenBank/DDBJ whole genome shotgun (WGS) entry which is preliminary data.</text>
</comment>
<dbReference type="Gene3D" id="3.40.50.2000">
    <property type="entry name" value="Glycogen Phosphorylase B"/>
    <property type="match status" value="2"/>
</dbReference>
<sequence length="372" mass="41949">MTIKISLVAHNAYGAISGGSAGHVGGVERQTSMMAFWLQKKGFDVSIITWDEGQEQDFVIDGVRLIKLCRKDEGLPGLRFFHPRWSSLNAALKRADADVYYQNGAEYVTGQVALWCKRNHKKFIFSSASDADCQPNLPCLDSFREKYLYKKGLELADHLIVQTEKQGVALLDAFGMASTVLPMPCPDLLPAEQSAPKDFHERKGVIWVGRISEEKRLEFLLEMAAKTPEITYDVLGKPNKDSEYARNVLDAAEQAENVNIRGMVERDRIRDFYANARILCCTSSFEGFPNTFIEAWSEGLPIVTTFDLDDLVQRKQLGFAGSEISDLAGKVGHLHSNEDEWTRMSRNSRQYFVENHELDAAMERFSSLFRGI</sequence>
<dbReference type="PANTHER" id="PTHR45947">
    <property type="entry name" value="SULFOQUINOVOSYL TRANSFERASE SQD2"/>
    <property type="match status" value="1"/>
</dbReference>
<dbReference type="EMBL" id="QFXE01000018">
    <property type="protein sequence ID" value="RDH83527.1"/>
    <property type="molecule type" value="Genomic_DNA"/>
</dbReference>
<protein>
    <submittedName>
        <fullName evidence="2">Glycosyltransferase family 1 protein</fullName>
    </submittedName>
</protein>
<gene>
    <name evidence="2" type="ORF">DIZ78_13455</name>
</gene>
<evidence type="ECO:0000313" key="2">
    <source>
        <dbReference type="EMBL" id="RDH83527.1"/>
    </source>
</evidence>
<dbReference type="PANTHER" id="PTHR45947:SF3">
    <property type="entry name" value="SULFOQUINOVOSYL TRANSFERASE SQD2"/>
    <property type="match status" value="1"/>
</dbReference>
<evidence type="ECO:0000313" key="3">
    <source>
        <dbReference type="Proteomes" id="UP000254771"/>
    </source>
</evidence>
<dbReference type="Pfam" id="PF13692">
    <property type="entry name" value="Glyco_trans_1_4"/>
    <property type="match status" value="1"/>
</dbReference>
<feature type="domain" description="Glycosyltransferase subfamily 4-like N-terminal" evidence="1">
    <location>
        <begin position="25"/>
        <end position="179"/>
    </location>
</feature>
<dbReference type="InterPro" id="IPR050194">
    <property type="entry name" value="Glycosyltransferase_grp1"/>
</dbReference>
<accession>A0A370DGS8</accession>
<dbReference type="CDD" id="cd03801">
    <property type="entry name" value="GT4_PimA-like"/>
    <property type="match status" value="1"/>
</dbReference>
<reference evidence="2 3" key="1">
    <citation type="journal article" date="2018" name="ISME J.">
        <title>Endosymbiont genomes yield clues of tubeworm success.</title>
        <authorList>
            <person name="Li Y."/>
            <person name="Liles M.R."/>
            <person name="Halanych K.M."/>
        </authorList>
    </citation>
    <scope>NUCLEOTIDE SEQUENCE [LARGE SCALE GENOMIC DNA]</scope>
    <source>
        <strain evidence="2">A1462</strain>
    </source>
</reference>
<organism evidence="2 3">
    <name type="scientific">endosymbiont of Escarpia spicata</name>
    <dbReference type="NCBI Taxonomy" id="2200908"/>
    <lineage>
        <taxon>Bacteria</taxon>
        <taxon>Pseudomonadati</taxon>
        <taxon>Pseudomonadota</taxon>
        <taxon>Gammaproteobacteria</taxon>
        <taxon>sulfur-oxidizing symbionts</taxon>
    </lineage>
</organism>
<dbReference type="GO" id="GO:0016757">
    <property type="term" value="F:glycosyltransferase activity"/>
    <property type="evidence" value="ECO:0007669"/>
    <property type="project" value="UniProtKB-ARBA"/>
</dbReference>
<keyword evidence="3" id="KW-1185">Reference proteome</keyword>
<proteinExistence type="predicted"/>
<dbReference type="AlphaFoldDB" id="A0A370DGS8"/>
<dbReference type="InterPro" id="IPR028098">
    <property type="entry name" value="Glyco_trans_4-like_N"/>
</dbReference>
<evidence type="ECO:0000259" key="1">
    <source>
        <dbReference type="Pfam" id="PF13579"/>
    </source>
</evidence>
<dbReference type="Proteomes" id="UP000254771">
    <property type="component" value="Unassembled WGS sequence"/>
</dbReference>